<dbReference type="InterPro" id="IPR013325">
    <property type="entry name" value="RNA_pol_sigma_r2"/>
</dbReference>
<dbReference type="InterPro" id="IPR036388">
    <property type="entry name" value="WH-like_DNA-bd_sf"/>
</dbReference>
<proteinExistence type="inferred from homology"/>
<protein>
    <submittedName>
        <fullName evidence="7">Sigma-70 family RNA polymerase sigma factor</fullName>
    </submittedName>
</protein>
<evidence type="ECO:0000259" key="6">
    <source>
        <dbReference type="Pfam" id="PF08281"/>
    </source>
</evidence>
<dbReference type="InterPro" id="IPR013324">
    <property type="entry name" value="RNA_pol_sigma_r3/r4-like"/>
</dbReference>
<sequence>MDEEVDYLPLVKRALNGDDHAYQDMYDATIKDVYKNVHFLMEDKTDVEDVIQEIYIQMYKSLKKYDPTKPFKPWLIGVAIKQIHSYRRKKWMSFRILKRAETVSREYSEDFTPGLIEQLSNETLITLIDQLPFKLKQVVILHYLNDYKQSEVAEILKIPVGTVKSRIHEALKKLRQKSKHNPINLEKVRNVL</sequence>
<dbReference type="InterPro" id="IPR039425">
    <property type="entry name" value="RNA_pol_sigma-70-like"/>
</dbReference>
<keyword evidence="8" id="KW-1185">Reference proteome</keyword>
<evidence type="ECO:0000259" key="5">
    <source>
        <dbReference type="Pfam" id="PF04542"/>
    </source>
</evidence>
<dbReference type="RefSeq" id="WP_317121338.1">
    <property type="nucleotide sequence ID" value="NZ_JAWJBA010000002.1"/>
</dbReference>
<reference evidence="7 8" key="1">
    <citation type="submission" date="2023-10" db="EMBL/GenBank/DDBJ databases">
        <title>Screening of Alkalihalobacillus lindianensis BZ-TG-R113 and Its Alleviation of Salt Stress on Rapeseed Growth.</title>
        <authorList>
            <person name="Zhao B."/>
            <person name="Guo T."/>
        </authorList>
    </citation>
    <scope>NUCLEOTIDE SEQUENCE [LARGE SCALE GENOMIC DNA]</scope>
    <source>
        <strain evidence="7 8">BZ-TG-R113</strain>
    </source>
</reference>
<evidence type="ECO:0000256" key="4">
    <source>
        <dbReference type="ARBA" id="ARBA00023163"/>
    </source>
</evidence>
<organism evidence="7 8">
    <name type="scientific">Alkalihalophilus lindianensis</name>
    <dbReference type="NCBI Taxonomy" id="1630542"/>
    <lineage>
        <taxon>Bacteria</taxon>
        <taxon>Bacillati</taxon>
        <taxon>Bacillota</taxon>
        <taxon>Bacilli</taxon>
        <taxon>Bacillales</taxon>
        <taxon>Bacillaceae</taxon>
        <taxon>Alkalihalophilus</taxon>
    </lineage>
</organism>
<gene>
    <name evidence="7" type="ORF">RYX56_06810</name>
</gene>
<dbReference type="InterPro" id="IPR014284">
    <property type="entry name" value="RNA_pol_sigma-70_dom"/>
</dbReference>
<keyword evidence="2" id="KW-0805">Transcription regulation</keyword>
<comment type="caution">
    <text evidence="7">The sequence shown here is derived from an EMBL/GenBank/DDBJ whole genome shotgun (WGS) entry which is preliminary data.</text>
</comment>
<keyword evidence="4" id="KW-0804">Transcription</keyword>
<evidence type="ECO:0000256" key="2">
    <source>
        <dbReference type="ARBA" id="ARBA00023015"/>
    </source>
</evidence>
<dbReference type="SUPFAM" id="SSF88946">
    <property type="entry name" value="Sigma2 domain of RNA polymerase sigma factors"/>
    <property type="match status" value="1"/>
</dbReference>
<keyword evidence="3" id="KW-0731">Sigma factor</keyword>
<accession>A0ABU3X861</accession>
<dbReference type="EMBL" id="JAWJBA010000002">
    <property type="protein sequence ID" value="MDV2684076.1"/>
    <property type="molecule type" value="Genomic_DNA"/>
</dbReference>
<dbReference type="Gene3D" id="1.10.10.10">
    <property type="entry name" value="Winged helix-like DNA-binding domain superfamily/Winged helix DNA-binding domain"/>
    <property type="match status" value="1"/>
</dbReference>
<dbReference type="Pfam" id="PF04542">
    <property type="entry name" value="Sigma70_r2"/>
    <property type="match status" value="1"/>
</dbReference>
<name>A0ABU3X861_9BACI</name>
<dbReference type="Pfam" id="PF08281">
    <property type="entry name" value="Sigma70_r4_2"/>
    <property type="match status" value="1"/>
</dbReference>
<dbReference type="PANTHER" id="PTHR43133:SF60">
    <property type="entry name" value="RNA POLYMERASE SIGMA FACTOR SIGV"/>
    <property type="match status" value="1"/>
</dbReference>
<evidence type="ECO:0000256" key="1">
    <source>
        <dbReference type="ARBA" id="ARBA00010641"/>
    </source>
</evidence>
<comment type="similarity">
    <text evidence="1">Belongs to the sigma-70 factor family. ECF subfamily.</text>
</comment>
<evidence type="ECO:0000313" key="7">
    <source>
        <dbReference type="EMBL" id="MDV2684076.1"/>
    </source>
</evidence>
<dbReference type="NCBIfam" id="NF009195">
    <property type="entry name" value="PRK12543.1"/>
    <property type="match status" value="1"/>
</dbReference>
<dbReference type="Proteomes" id="UP001287282">
    <property type="component" value="Unassembled WGS sequence"/>
</dbReference>
<evidence type="ECO:0000313" key="8">
    <source>
        <dbReference type="Proteomes" id="UP001287282"/>
    </source>
</evidence>
<dbReference type="PANTHER" id="PTHR43133">
    <property type="entry name" value="RNA POLYMERASE ECF-TYPE SIGMA FACTO"/>
    <property type="match status" value="1"/>
</dbReference>
<dbReference type="SUPFAM" id="SSF88659">
    <property type="entry name" value="Sigma3 and sigma4 domains of RNA polymerase sigma factors"/>
    <property type="match status" value="1"/>
</dbReference>
<dbReference type="NCBIfam" id="TIGR02937">
    <property type="entry name" value="sigma70-ECF"/>
    <property type="match status" value="1"/>
</dbReference>
<feature type="domain" description="RNA polymerase sigma-70 region 2" evidence="5">
    <location>
        <begin position="25"/>
        <end position="91"/>
    </location>
</feature>
<dbReference type="Gene3D" id="1.10.1740.10">
    <property type="match status" value="1"/>
</dbReference>
<dbReference type="CDD" id="cd06171">
    <property type="entry name" value="Sigma70_r4"/>
    <property type="match status" value="1"/>
</dbReference>
<dbReference type="InterPro" id="IPR007627">
    <property type="entry name" value="RNA_pol_sigma70_r2"/>
</dbReference>
<feature type="domain" description="RNA polymerase sigma factor 70 region 4 type 2" evidence="6">
    <location>
        <begin position="123"/>
        <end position="174"/>
    </location>
</feature>
<dbReference type="InterPro" id="IPR013249">
    <property type="entry name" value="RNA_pol_sigma70_r4_t2"/>
</dbReference>
<evidence type="ECO:0000256" key="3">
    <source>
        <dbReference type="ARBA" id="ARBA00023082"/>
    </source>
</evidence>